<protein>
    <submittedName>
        <fullName evidence="3">Uncharacterized protein</fullName>
    </submittedName>
</protein>
<evidence type="ECO:0000256" key="1">
    <source>
        <dbReference type="SAM" id="Coils"/>
    </source>
</evidence>
<keyword evidence="4" id="KW-1185">Reference proteome</keyword>
<name>A0ABD2P161_9CUCU</name>
<dbReference type="Proteomes" id="UP001516400">
    <property type="component" value="Unassembled WGS sequence"/>
</dbReference>
<gene>
    <name evidence="3" type="ORF">HHI36_018793</name>
</gene>
<comment type="caution">
    <text evidence="3">The sequence shown here is derived from an EMBL/GenBank/DDBJ whole genome shotgun (WGS) entry which is preliminary data.</text>
</comment>
<evidence type="ECO:0000313" key="3">
    <source>
        <dbReference type="EMBL" id="KAL3284639.1"/>
    </source>
</evidence>
<organism evidence="3 4">
    <name type="scientific">Cryptolaemus montrouzieri</name>
    <dbReference type="NCBI Taxonomy" id="559131"/>
    <lineage>
        <taxon>Eukaryota</taxon>
        <taxon>Metazoa</taxon>
        <taxon>Ecdysozoa</taxon>
        <taxon>Arthropoda</taxon>
        <taxon>Hexapoda</taxon>
        <taxon>Insecta</taxon>
        <taxon>Pterygota</taxon>
        <taxon>Neoptera</taxon>
        <taxon>Endopterygota</taxon>
        <taxon>Coleoptera</taxon>
        <taxon>Polyphaga</taxon>
        <taxon>Cucujiformia</taxon>
        <taxon>Coccinelloidea</taxon>
        <taxon>Coccinellidae</taxon>
        <taxon>Scymninae</taxon>
        <taxon>Scymnini</taxon>
        <taxon>Cryptolaemus</taxon>
    </lineage>
</organism>
<dbReference type="EMBL" id="JABFTP020000165">
    <property type="protein sequence ID" value="KAL3284639.1"/>
    <property type="molecule type" value="Genomic_DNA"/>
</dbReference>
<evidence type="ECO:0000256" key="2">
    <source>
        <dbReference type="SAM" id="MobiDB-lite"/>
    </source>
</evidence>
<sequence length="117" mass="13883">MELQLSQQTEEIVRLISELESLTEKIEEHKMKKANMLTSIEVLSVENLFYREQADNLQLIERKQQEENTCAKPKNKRPSRNTLFHEIGEQKQNEENDSQHDRASPDFIQELYKKIIP</sequence>
<proteinExistence type="predicted"/>
<evidence type="ECO:0000313" key="4">
    <source>
        <dbReference type="Proteomes" id="UP001516400"/>
    </source>
</evidence>
<dbReference type="AlphaFoldDB" id="A0ABD2P161"/>
<feature type="compositionally biased region" description="Basic and acidic residues" evidence="2">
    <location>
        <begin position="86"/>
        <end position="104"/>
    </location>
</feature>
<keyword evidence="1" id="KW-0175">Coiled coil</keyword>
<accession>A0ABD2P161</accession>
<reference evidence="3 4" key="1">
    <citation type="journal article" date="2021" name="BMC Biol.">
        <title>Horizontally acquired antibacterial genes associated with adaptive radiation of ladybird beetles.</title>
        <authorList>
            <person name="Li H.S."/>
            <person name="Tang X.F."/>
            <person name="Huang Y.H."/>
            <person name="Xu Z.Y."/>
            <person name="Chen M.L."/>
            <person name="Du X.Y."/>
            <person name="Qiu B.Y."/>
            <person name="Chen P.T."/>
            <person name="Zhang W."/>
            <person name="Slipinski A."/>
            <person name="Escalona H.E."/>
            <person name="Waterhouse R.M."/>
            <person name="Zwick A."/>
            <person name="Pang H."/>
        </authorList>
    </citation>
    <scope>NUCLEOTIDE SEQUENCE [LARGE SCALE GENOMIC DNA]</scope>
    <source>
        <strain evidence="3">SYSU2018</strain>
    </source>
</reference>
<feature type="region of interest" description="Disordered" evidence="2">
    <location>
        <begin position="65"/>
        <end position="107"/>
    </location>
</feature>
<feature type="coiled-coil region" evidence="1">
    <location>
        <begin position="5"/>
        <end position="39"/>
    </location>
</feature>